<feature type="transmembrane region" description="Helical" evidence="6">
    <location>
        <begin position="176"/>
        <end position="194"/>
    </location>
</feature>
<evidence type="ECO:0000256" key="2">
    <source>
        <dbReference type="ARBA" id="ARBA00022475"/>
    </source>
</evidence>
<feature type="transmembrane region" description="Helical" evidence="6">
    <location>
        <begin position="135"/>
        <end position="156"/>
    </location>
</feature>
<evidence type="ECO:0000313" key="8">
    <source>
        <dbReference type="Proteomes" id="UP000253318"/>
    </source>
</evidence>
<dbReference type="Pfam" id="PF02361">
    <property type="entry name" value="CbiQ"/>
    <property type="match status" value="1"/>
</dbReference>
<evidence type="ECO:0000256" key="1">
    <source>
        <dbReference type="ARBA" id="ARBA00004651"/>
    </source>
</evidence>
<keyword evidence="3 6" id="KW-0812">Transmembrane</keyword>
<feature type="transmembrane region" description="Helical" evidence="6">
    <location>
        <begin position="66"/>
        <end position="85"/>
    </location>
</feature>
<comment type="caution">
    <text evidence="7">The sequence shown here is derived from an EMBL/GenBank/DDBJ whole genome shotgun (WGS) entry which is preliminary data.</text>
</comment>
<feature type="transmembrane region" description="Helical" evidence="6">
    <location>
        <begin position="24"/>
        <end position="54"/>
    </location>
</feature>
<dbReference type="OrthoDB" id="4407546at2"/>
<dbReference type="InterPro" id="IPR052770">
    <property type="entry name" value="Cobalt_transport_CbiQ"/>
</dbReference>
<dbReference type="Proteomes" id="UP000253318">
    <property type="component" value="Unassembled WGS sequence"/>
</dbReference>
<keyword evidence="2" id="KW-1003">Cell membrane</keyword>
<sequence length="248" mass="26153">MLAIDAAAHSSPWRRVHPAVKGTLFGGLLACALVLPVWPGAALSALAALAVGFGPARVPPRAFARAAWVPLLFVLTGAVTMLVSVGGPDAVLAWAPDGWRRAAEVAGRAAAALCCQLMFAFSTPLADLLPRLARLGLPTALVETVALTYRMLFVLLDTARRIRTAQAGRLGYQTRAAWVRSLGVLGAAVFVRSFERARRMRRGLECRGYEGELTVLVDTPPVRPAALLAAALPPLSVAAAALHPGMWP</sequence>
<gene>
    <name evidence="7" type="primary">cbiQ</name>
    <name evidence="7" type="ORF">DEF24_07205</name>
</gene>
<keyword evidence="8" id="KW-1185">Reference proteome</keyword>
<dbReference type="PANTHER" id="PTHR43723:SF1">
    <property type="entry name" value="COBALT TRANSPORT PROTEIN CBIQ"/>
    <property type="match status" value="1"/>
</dbReference>
<evidence type="ECO:0000313" key="7">
    <source>
        <dbReference type="EMBL" id="RCV60379.1"/>
    </source>
</evidence>
<dbReference type="GO" id="GO:0006824">
    <property type="term" value="P:cobalt ion transport"/>
    <property type="evidence" value="ECO:0007669"/>
    <property type="project" value="InterPro"/>
</dbReference>
<evidence type="ECO:0000256" key="3">
    <source>
        <dbReference type="ARBA" id="ARBA00022692"/>
    </source>
</evidence>
<dbReference type="NCBIfam" id="TIGR02454">
    <property type="entry name" value="ECF_T_CbiQ"/>
    <property type="match status" value="1"/>
</dbReference>
<organism evidence="7 8">
    <name type="scientific">Marinitenerispora sediminis</name>
    <dbReference type="NCBI Taxonomy" id="1931232"/>
    <lineage>
        <taxon>Bacteria</taxon>
        <taxon>Bacillati</taxon>
        <taxon>Actinomycetota</taxon>
        <taxon>Actinomycetes</taxon>
        <taxon>Streptosporangiales</taxon>
        <taxon>Nocardiopsidaceae</taxon>
        <taxon>Marinitenerispora</taxon>
    </lineage>
</organism>
<dbReference type="InterPro" id="IPR012809">
    <property type="entry name" value="ECF_CbiQ"/>
</dbReference>
<dbReference type="EMBL" id="QEIN01000040">
    <property type="protein sequence ID" value="RCV60379.1"/>
    <property type="molecule type" value="Genomic_DNA"/>
</dbReference>
<name>A0A368TB94_9ACTN</name>
<evidence type="ECO:0000256" key="6">
    <source>
        <dbReference type="SAM" id="Phobius"/>
    </source>
</evidence>
<keyword evidence="5 6" id="KW-0472">Membrane</keyword>
<protein>
    <submittedName>
        <fullName evidence="7">Cobalt ECF transporter T component CbiQ</fullName>
    </submittedName>
</protein>
<proteinExistence type="predicted"/>
<dbReference type="AlphaFoldDB" id="A0A368TB94"/>
<dbReference type="PANTHER" id="PTHR43723">
    <property type="entry name" value="COBALT TRANSPORT PROTEIN CBIQ"/>
    <property type="match status" value="1"/>
</dbReference>
<comment type="subcellular location">
    <subcellularLocation>
        <location evidence="1">Cell membrane</location>
        <topology evidence="1">Multi-pass membrane protein</topology>
    </subcellularLocation>
</comment>
<reference evidence="7 8" key="1">
    <citation type="submission" date="2018-04" db="EMBL/GenBank/DDBJ databases">
        <title>Novel actinobacteria from marine sediment.</title>
        <authorList>
            <person name="Ng Z.Y."/>
            <person name="Tan G.Y.A."/>
        </authorList>
    </citation>
    <scope>NUCLEOTIDE SEQUENCE [LARGE SCALE GENOMIC DNA]</scope>
    <source>
        <strain evidence="7 8">TPS81</strain>
    </source>
</reference>
<evidence type="ECO:0000256" key="5">
    <source>
        <dbReference type="ARBA" id="ARBA00023136"/>
    </source>
</evidence>
<dbReference type="InterPro" id="IPR003339">
    <property type="entry name" value="ABC/ECF_trnsptr_transmembrane"/>
</dbReference>
<dbReference type="GO" id="GO:0043190">
    <property type="term" value="C:ATP-binding cassette (ABC) transporter complex"/>
    <property type="evidence" value="ECO:0007669"/>
    <property type="project" value="InterPro"/>
</dbReference>
<keyword evidence="4 6" id="KW-1133">Transmembrane helix</keyword>
<dbReference type="CDD" id="cd16914">
    <property type="entry name" value="EcfT"/>
    <property type="match status" value="1"/>
</dbReference>
<dbReference type="RefSeq" id="WP_114399614.1">
    <property type="nucleotide sequence ID" value="NZ_QEIM01000139.1"/>
</dbReference>
<evidence type="ECO:0000256" key="4">
    <source>
        <dbReference type="ARBA" id="ARBA00022989"/>
    </source>
</evidence>
<accession>A0A368TB94</accession>